<protein>
    <recommendedName>
        <fullName evidence="4">DUF411 domain-containing protein</fullName>
    </recommendedName>
</protein>
<sequence length="148" mass="16483">MKFKTFCFTALMSMSVNAFTIDVVNHKSPYCGCCGDWSKYMEANGFKVTEKLHDNMNAVKSRLGLNNQNLYSCHTAEIDGYVFEGHVPAEDIKAFLDNPPKGAKGLTVPGMPIGSPGMEHGDKKDRYVVYAFNEAGQTFEFRVHEGNQ</sequence>
<reference evidence="2 3" key="1">
    <citation type="submission" date="2013-09" db="EMBL/GenBank/DDBJ databases">
        <title>Whole genome shotgun sequence of Vibrio azureus NBRC 104587.</title>
        <authorList>
            <person name="Isaki S."/>
            <person name="Hosoyama A."/>
            <person name="Numata M."/>
            <person name="Hashimoto M."/>
            <person name="Hosoyama Y."/>
            <person name="Tsuchikane K."/>
            <person name="Noguchi M."/>
            <person name="Hirakata S."/>
            <person name="Ichikawa N."/>
            <person name="Ohji S."/>
            <person name="Yamazoe A."/>
            <person name="Fujita N."/>
        </authorList>
    </citation>
    <scope>NUCLEOTIDE SEQUENCE [LARGE SCALE GENOMIC DNA]</scope>
    <source>
        <strain evidence="2 3">NBRC 104587</strain>
    </source>
</reference>
<feature type="chain" id="PRO_5004639797" description="DUF411 domain-containing protein" evidence="1">
    <location>
        <begin position="19"/>
        <end position="148"/>
    </location>
</feature>
<dbReference type="RefSeq" id="WP_021711528.1">
    <property type="nucleotide sequence ID" value="NZ_BATL01000092.1"/>
</dbReference>
<dbReference type="Pfam" id="PF04214">
    <property type="entry name" value="DUF411"/>
    <property type="match status" value="1"/>
</dbReference>
<dbReference type="STRING" id="1219077.VAZ01S_092_00030"/>
<evidence type="ECO:0000256" key="1">
    <source>
        <dbReference type="SAM" id="SignalP"/>
    </source>
</evidence>
<dbReference type="eggNOG" id="COG3019">
    <property type="taxonomic scope" value="Bacteria"/>
</dbReference>
<organism evidence="2 3">
    <name type="scientific">Vibrio azureus NBRC 104587</name>
    <dbReference type="NCBI Taxonomy" id="1219077"/>
    <lineage>
        <taxon>Bacteria</taxon>
        <taxon>Pseudomonadati</taxon>
        <taxon>Pseudomonadota</taxon>
        <taxon>Gammaproteobacteria</taxon>
        <taxon>Vibrionales</taxon>
        <taxon>Vibrionaceae</taxon>
        <taxon>Vibrio</taxon>
    </lineage>
</organism>
<dbReference type="InterPro" id="IPR007332">
    <property type="entry name" value="DUF411"/>
</dbReference>
<dbReference type="AlphaFoldDB" id="U3AX45"/>
<comment type="caution">
    <text evidence="2">The sequence shown here is derived from an EMBL/GenBank/DDBJ whole genome shotgun (WGS) entry which is preliminary data.</text>
</comment>
<dbReference type="Proteomes" id="UP000016567">
    <property type="component" value="Unassembled WGS sequence"/>
</dbReference>
<proteinExistence type="predicted"/>
<keyword evidence="3" id="KW-1185">Reference proteome</keyword>
<dbReference type="EMBL" id="BATL01000092">
    <property type="protein sequence ID" value="GAD77792.1"/>
    <property type="molecule type" value="Genomic_DNA"/>
</dbReference>
<keyword evidence="1" id="KW-0732">Signal</keyword>
<evidence type="ECO:0000313" key="3">
    <source>
        <dbReference type="Proteomes" id="UP000016567"/>
    </source>
</evidence>
<dbReference type="OrthoDB" id="14727at2"/>
<evidence type="ECO:0008006" key="4">
    <source>
        <dbReference type="Google" id="ProtNLM"/>
    </source>
</evidence>
<name>U3AX45_9VIBR</name>
<accession>U3AX45</accession>
<evidence type="ECO:0000313" key="2">
    <source>
        <dbReference type="EMBL" id="GAD77792.1"/>
    </source>
</evidence>
<gene>
    <name evidence="2" type="ORF">VAZ01S_092_00030</name>
</gene>
<feature type="signal peptide" evidence="1">
    <location>
        <begin position="1"/>
        <end position="18"/>
    </location>
</feature>